<dbReference type="Gene3D" id="1.25.40.10">
    <property type="entry name" value="Tetratricopeptide repeat domain"/>
    <property type="match status" value="2"/>
</dbReference>
<sequence length="798" mass="88074">MAPSELLVVGSAAFLVFANTLPCGFVWDDRGAILNNMDTRSDGTPLASLLEHDFWGMNLSLPTSHKSFRPLTVLSFRVNHALDGLNPWGYHLVNVFLHSLTSILVLLTGRVLCAPYNDTRAPILASLLFAVHPIHCDSVASIVGRADILCTALCLWAFLIYHPCIKLPGFQIWPWFAASTLIFLATLAKELGVTMFGVLLVVEFSSPSSISRRLALLCSAFAMVAWRVWMNGPQTIYKWSVYENEFVHLPSATTRALSYAHVHALYLWKLVWPHNLCYDYGWNTIDAVSSLSDVRNCGTAFAYLAVLAVVVSSLTRASSSPQLAMCTLALCPFVPASHIFFPIGTILAERLLYFPSVGVCLLLGWTFDQALTLASTRSMRFTLKTLLAILLVLGAWRAIRRNMDWRDEATLFGSAIDVAPTSVKVLTNLGQVLFKRKPGQAAMYLERAVALMPEYSLAHLNLAATYGTLNKPLHAMAHLLEVVALEDSPQAFVSLGQRLLSFWESHQSNHSTTLPLAVKLVQRVLDSGAIFPSAYYTKAALEFAQSRYDSAIEWLAATMNANSEAEKRGNGSEERVAPCQIQTMLALAWEHLNATHALSMYKRSLPIAQFDSDSDLKTCLSFANNAAACFYRQGLFTDALDLIERATKIHRDSSVLWANGGYAAEALRRFDVALIYFEAARTLDPEAPHLAAKEEDFFLRWCVLVASVLTVVVDVNFSLLSVDGLFCQRFVKGKIAPAAKVDWNRLTAWRRGVSSVEHRAGAVAKHHVACGFHHGFLHEHLEARLKRAVNAAAAEAAG</sequence>
<evidence type="ECO:0000256" key="6">
    <source>
        <dbReference type="ARBA" id="ARBA00022679"/>
    </source>
</evidence>
<evidence type="ECO:0000256" key="9">
    <source>
        <dbReference type="ARBA" id="ARBA00022803"/>
    </source>
</evidence>
<dbReference type="GO" id="GO:0005783">
    <property type="term" value="C:endoplasmic reticulum"/>
    <property type="evidence" value="ECO:0007669"/>
    <property type="project" value="UniProtKB-SubCell"/>
</dbReference>
<keyword evidence="17" id="KW-1185">Reference proteome</keyword>
<feature type="transmembrane region" description="Helical" evidence="13">
    <location>
        <begin position="381"/>
        <end position="399"/>
    </location>
</feature>
<feature type="transmembrane region" description="Helical" evidence="13">
    <location>
        <begin position="300"/>
        <end position="317"/>
    </location>
</feature>
<dbReference type="SMART" id="SM00028">
    <property type="entry name" value="TPR"/>
    <property type="match status" value="5"/>
</dbReference>
<dbReference type="EC" id="2.4.1.109" evidence="5"/>
<keyword evidence="11 13" id="KW-1133">Transmembrane helix</keyword>
<evidence type="ECO:0000256" key="12">
    <source>
        <dbReference type="ARBA" id="ARBA00023136"/>
    </source>
</evidence>
<feature type="transmembrane region" description="Helical" evidence="13">
    <location>
        <begin position="173"/>
        <end position="202"/>
    </location>
</feature>
<evidence type="ECO:0000256" key="10">
    <source>
        <dbReference type="ARBA" id="ARBA00022824"/>
    </source>
</evidence>
<evidence type="ECO:0000256" key="3">
    <source>
        <dbReference type="ARBA" id="ARBA00004922"/>
    </source>
</evidence>
<keyword evidence="14" id="KW-0732">Signal</keyword>
<feature type="chain" id="PRO_5026273082" description="dolichyl-phosphate-mannose--protein mannosyltransferase" evidence="14">
    <location>
        <begin position="19"/>
        <end position="798"/>
    </location>
</feature>
<dbReference type="PANTHER" id="PTHR44227:SF3">
    <property type="entry name" value="PROTEIN O-MANNOSYL-TRANSFERASE TMTC4"/>
    <property type="match status" value="1"/>
</dbReference>
<evidence type="ECO:0000256" key="4">
    <source>
        <dbReference type="ARBA" id="ARBA00007882"/>
    </source>
</evidence>
<dbReference type="EMBL" id="VJMJ01000064">
    <property type="protein sequence ID" value="KAF0739369.1"/>
    <property type="molecule type" value="Genomic_DNA"/>
</dbReference>
<gene>
    <name evidence="16" type="ORF">Ae201684_004938</name>
</gene>
<feature type="transmembrane region" description="Helical" evidence="13">
    <location>
        <begin position="324"/>
        <end position="347"/>
    </location>
</feature>
<dbReference type="UniPathway" id="UPA00378"/>
<evidence type="ECO:0000256" key="13">
    <source>
        <dbReference type="SAM" id="Phobius"/>
    </source>
</evidence>
<comment type="subcellular location">
    <subcellularLocation>
        <location evidence="2">Endoplasmic reticulum</location>
    </subcellularLocation>
    <subcellularLocation>
        <location evidence="1">Membrane</location>
        <topology evidence="1">Multi-pass membrane protein</topology>
    </subcellularLocation>
</comment>
<protein>
    <recommendedName>
        <fullName evidence="5">dolichyl-phosphate-mannose--protein mannosyltransferase</fullName>
        <ecNumber evidence="5">2.4.1.109</ecNumber>
    </recommendedName>
</protein>
<keyword evidence="8" id="KW-0677">Repeat</keyword>
<dbReference type="Pfam" id="PF08409">
    <property type="entry name" value="TMTC_DUF1736"/>
    <property type="match status" value="1"/>
</dbReference>
<evidence type="ECO:0000256" key="11">
    <source>
        <dbReference type="ARBA" id="ARBA00022989"/>
    </source>
</evidence>
<evidence type="ECO:0000313" key="16">
    <source>
        <dbReference type="EMBL" id="KAF0739369.1"/>
    </source>
</evidence>
<feature type="transmembrane region" description="Helical" evidence="13">
    <location>
        <begin position="353"/>
        <end position="374"/>
    </location>
</feature>
<evidence type="ECO:0000256" key="5">
    <source>
        <dbReference type="ARBA" id="ARBA00012839"/>
    </source>
</evidence>
<dbReference type="SUPFAM" id="SSF48452">
    <property type="entry name" value="TPR-like"/>
    <property type="match status" value="2"/>
</dbReference>
<feature type="domain" description="DUF1736" evidence="15">
    <location>
        <begin position="239"/>
        <end position="306"/>
    </location>
</feature>
<reference evidence="16 17" key="1">
    <citation type="submission" date="2019-07" db="EMBL/GenBank/DDBJ databases">
        <title>Genomics analysis of Aphanomyces spp. identifies a new class of oomycete effector associated with host adaptation.</title>
        <authorList>
            <person name="Gaulin E."/>
        </authorList>
    </citation>
    <scope>NUCLEOTIDE SEQUENCE [LARGE SCALE GENOMIC DNA]</scope>
    <source>
        <strain evidence="16 17">ATCC 201684</strain>
    </source>
</reference>
<evidence type="ECO:0000256" key="2">
    <source>
        <dbReference type="ARBA" id="ARBA00004240"/>
    </source>
</evidence>
<dbReference type="InterPro" id="IPR019734">
    <property type="entry name" value="TPR_rpt"/>
</dbReference>
<comment type="similarity">
    <text evidence="4">Belongs to the TMTC family.</text>
</comment>
<feature type="transmembrane region" description="Helical" evidence="13">
    <location>
        <begin position="142"/>
        <end position="161"/>
    </location>
</feature>
<name>A0A6G0XGW7_9STRA</name>
<dbReference type="GO" id="GO:0004169">
    <property type="term" value="F:dolichyl-phosphate-mannose-protein mannosyltransferase activity"/>
    <property type="evidence" value="ECO:0007669"/>
    <property type="project" value="UniProtKB-EC"/>
</dbReference>
<dbReference type="GO" id="GO:0016020">
    <property type="term" value="C:membrane"/>
    <property type="evidence" value="ECO:0007669"/>
    <property type="project" value="UniProtKB-SubCell"/>
</dbReference>
<evidence type="ECO:0000256" key="1">
    <source>
        <dbReference type="ARBA" id="ARBA00004141"/>
    </source>
</evidence>
<comment type="pathway">
    <text evidence="3">Protein modification; protein glycosylation.</text>
</comment>
<keyword evidence="10" id="KW-0256">Endoplasmic reticulum</keyword>
<proteinExistence type="inferred from homology"/>
<keyword evidence="9" id="KW-0802">TPR repeat</keyword>
<comment type="caution">
    <text evidence="16">The sequence shown here is derived from an EMBL/GenBank/DDBJ whole genome shotgun (WGS) entry which is preliminary data.</text>
</comment>
<evidence type="ECO:0000256" key="8">
    <source>
        <dbReference type="ARBA" id="ARBA00022737"/>
    </source>
</evidence>
<dbReference type="InterPro" id="IPR052346">
    <property type="entry name" value="O-mannosyl-transferase_TMTC"/>
</dbReference>
<evidence type="ECO:0000256" key="7">
    <source>
        <dbReference type="ARBA" id="ARBA00022692"/>
    </source>
</evidence>
<dbReference type="Proteomes" id="UP000481153">
    <property type="component" value="Unassembled WGS sequence"/>
</dbReference>
<feature type="transmembrane region" description="Helical" evidence="13">
    <location>
        <begin position="214"/>
        <end position="230"/>
    </location>
</feature>
<keyword evidence="6" id="KW-0808">Transferase</keyword>
<feature type="signal peptide" evidence="14">
    <location>
        <begin position="1"/>
        <end position="18"/>
    </location>
</feature>
<evidence type="ECO:0000259" key="15">
    <source>
        <dbReference type="Pfam" id="PF08409"/>
    </source>
</evidence>
<accession>A0A6G0XGW7</accession>
<evidence type="ECO:0000313" key="17">
    <source>
        <dbReference type="Proteomes" id="UP000481153"/>
    </source>
</evidence>
<keyword evidence="12 13" id="KW-0472">Membrane</keyword>
<dbReference type="InterPro" id="IPR013618">
    <property type="entry name" value="TMTC_DUF1736"/>
</dbReference>
<organism evidence="16 17">
    <name type="scientific">Aphanomyces euteiches</name>
    <dbReference type="NCBI Taxonomy" id="100861"/>
    <lineage>
        <taxon>Eukaryota</taxon>
        <taxon>Sar</taxon>
        <taxon>Stramenopiles</taxon>
        <taxon>Oomycota</taxon>
        <taxon>Saprolegniomycetes</taxon>
        <taxon>Saprolegniales</taxon>
        <taxon>Verrucalvaceae</taxon>
        <taxon>Aphanomyces</taxon>
    </lineage>
</organism>
<keyword evidence="7 13" id="KW-0812">Transmembrane</keyword>
<dbReference type="InterPro" id="IPR011990">
    <property type="entry name" value="TPR-like_helical_dom_sf"/>
</dbReference>
<dbReference type="AlphaFoldDB" id="A0A6G0XGW7"/>
<dbReference type="PANTHER" id="PTHR44227">
    <property type="match status" value="1"/>
</dbReference>
<dbReference type="VEuPathDB" id="FungiDB:AeMF1_008859"/>
<evidence type="ECO:0000256" key="14">
    <source>
        <dbReference type="SAM" id="SignalP"/>
    </source>
</evidence>
<dbReference type="GO" id="GO:0030968">
    <property type="term" value="P:endoplasmic reticulum unfolded protein response"/>
    <property type="evidence" value="ECO:0007669"/>
    <property type="project" value="TreeGrafter"/>
</dbReference>